<feature type="non-terminal residue" evidence="1">
    <location>
        <position position="1"/>
    </location>
</feature>
<accession>A0A0X3P8N7</accession>
<proteinExistence type="predicted"/>
<sequence length="117" mass="12785">DNSNIFSEEREEESQACVPLSSLSSNLFGVAAEPGDAEIDTSVSNEDADAGNVYVNKLREWALRFNIAHAHLRVVMAIFRPLVPELPADPRTLLGASYNLEVAPMGSGDYVHVELEK</sequence>
<organism evidence="1">
    <name type="scientific">Schistocephalus solidus</name>
    <name type="common">Tapeworm</name>
    <dbReference type="NCBI Taxonomy" id="70667"/>
    <lineage>
        <taxon>Eukaryota</taxon>
        <taxon>Metazoa</taxon>
        <taxon>Spiralia</taxon>
        <taxon>Lophotrochozoa</taxon>
        <taxon>Platyhelminthes</taxon>
        <taxon>Cestoda</taxon>
        <taxon>Eucestoda</taxon>
        <taxon>Diphyllobothriidea</taxon>
        <taxon>Diphyllobothriidae</taxon>
        <taxon>Schistocephalus</taxon>
    </lineage>
</organism>
<dbReference type="EMBL" id="GEEE01015107">
    <property type="protein sequence ID" value="JAP48118.1"/>
    <property type="molecule type" value="Transcribed_RNA"/>
</dbReference>
<protein>
    <submittedName>
        <fullName evidence="1">Uncharacterized protein</fullName>
    </submittedName>
</protein>
<dbReference type="AlphaFoldDB" id="A0A0X3P8N7"/>
<gene>
    <name evidence="1" type="ORF">TR165187</name>
</gene>
<reference evidence="1" key="1">
    <citation type="submission" date="2016-01" db="EMBL/GenBank/DDBJ databases">
        <title>Reference transcriptome for the parasite Schistocephalus solidus: insights into the molecular evolution of parasitism.</title>
        <authorList>
            <person name="Hebert F.O."/>
            <person name="Grambauer S."/>
            <person name="Barber I."/>
            <person name="Landry C.R."/>
            <person name="Aubin-Horth N."/>
        </authorList>
    </citation>
    <scope>NUCLEOTIDE SEQUENCE</scope>
</reference>
<evidence type="ECO:0000313" key="1">
    <source>
        <dbReference type="EMBL" id="JAP48118.1"/>
    </source>
</evidence>
<name>A0A0X3P8N7_SCHSO</name>